<dbReference type="EMBL" id="JACHXW010000003">
    <property type="protein sequence ID" value="MBB3151297.1"/>
    <property type="molecule type" value="Genomic_DNA"/>
</dbReference>
<dbReference type="InterPro" id="IPR011006">
    <property type="entry name" value="CheY-like_superfamily"/>
</dbReference>
<dbReference type="InterPro" id="IPR018060">
    <property type="entry name" value="HTH_AraC"/>
</dbReference>
<name>A0A7W5C5I8_9BACL</name>
<keyword evidence="4" id="KW-0902">Two-component regulatory system</keyword>
<evidence type="ECO:0000256" key="6">
    <source>
        <dbReference type="ARBA" id="ARBA00023125"/>
    </source>
</evidence>
<dbReference type="GO" id="GO:0003700">
    <property type="term" value="F:DNA-binding transcription factor activity"/>
    <property type="evidence" value="ECO:0007669"/>
    <property type="project" value="InterPro"/>
</dbReference>
<reference evidence="11 12" key="1">
    <citation type="submission" date="2020-08" db="EMBL/GenBank/DDBJ databases">
        <title>Genomic Encyclopedia of Type Strains, Phase III (KMG-III): the genomes of soil and plant-associated and newly described type strains.</title>
        <authorList>
            <person name="Whitman W."/>
        </authorList>
    </citation>
    <scope>NUCLEOTIDE SEQUENCE [LARGE SCALE GENOMIC DNA]</scope>
    <source>
        <strain evidence="11 12">CECT 8234</strain>
    </source>
</reference>
<dbReference type="InterPro" id="IPR051552">
    <property type="entry name" value="HptR"/>
</dbReference>
<keyword evidence="5" id="KW-0805">Transcription regulation</keyword>
<feature type="domain" description="HTH araC/xylS-type" evidence="9">
    <location>
        <begin position="299"/>
        <end position="398"/>
    </location>
</feature>
<dbReference type="RefSeq" id="WP_183560127.1">
    <property type="nucleotide sequence ID" value="NZ_CBCSLB010000002.1"/>
</dbReference>
<evidence type="ECO:0000256" key="1">
    <source>
        <dbReference type="ARBA" id="ARBA00004496"/>
    </source>
</evidence>
<evidence type="ECO:0000256" key="4">
    <source>
        <dbReference type="ARBA" id="ARBA00023012"/>
    </source>
</evidence>
<dbReference type="GO" id="GO:0000160">
    <property type="term" value="P:phosphorelay signal transduction system"/>
    <property type="evidence" value="ECO:0007669"/>
    <property type="project" value="UniProtKB-KW"/>
</dbReference>
<feature type="modified residue" description="4-aspartylphosphate" evidence="8">
    <location>
        <position position="55"/>
    </location>
</feature>
<evidence type="ECO:0000313" key="12">
    <source>
        <dbReference type="Proteomes" id="UP000518605"/>
    </source>
</evidence>
<keyword evidence="6" id="KW-0238">DNA-binding</keyword>
<protein>
    <submittedName>
        <fullName evidence="11">Two-component system response regulator YesN</fullName>
    </submittedName>
</protein>
<evidence type="ECO:0000313" key="11">
    <source>
        <dbReference type="EMBL" id="MBB3151297.1"/>
    </source>
</evidence>
<dbReference type="SUPFAM" id="SSF46689">
    <property type="entry name" value="Homeodomain-like"/>
    <property type="match status" value="1"/>
</dbReference>
<keyword evidence="3 8" id="KW-0597">Phosphoprotein</keyword>
<keyword evidence="7" id="KW-0804">Transcription</keyword>
<dbReference type="Gene3D" id="3.40.50.2300">
    <property type="match status" value="1"/>
</dbReference>
<dbReference type="PRINTS" id="PR00032">
    <property type="entry name" value="HTHARAC"/>
</dbReference>
<accession>A0A7W5C5I8</accession>
<dbReference type="PROSITE" id="PS50110">
    <property type="entry name" value="RESPONSE_REGULATORY"/>
    <property type="match status" value="1"/>
</dbReference>
<dbReference type="GO" id="GO:0043565">
    <property type="term" value="F:sequence-specific DNA binding"/>
    <property type="evidence" value="ECO:0007669"/>
    <property type="project" value="InterPro"/>
</dbReference>
<evidence type="ECO:0000259" key="10">
    <source>
        <dbReference type="PROSITE" id="PS50110"/>
    </source>
</evidence>
<evidence type="ECO:0000256" key="2">
    <source>
        <dbReference type="ARBA" id="ARBA00022490"/>
    </source>
</evidence>
<dbReference type="CDD" id="cd17536">
    <property type="entry name" value="REC_YesN-like"/>
    <property type="match status" value="1"/>
</dbReference>
<evidence type="ECO:0000256" key="8">
    <source>
        <dbReference type="PROSITE-ProRule" id="PRU00169"/>
    </source>
</evidence>
<gene>
    <name evidence="11" type="ORF">FHS16_001340</name>
</gene>
<dbReference type="Pfam" id="PF12833">
    <property type="entry name" value="HTH_18"/>
    <property type="match status" value="1"/>
</dbReference>
<organism evidence="11 12">
    <name type="scientific">Paenibacillus endophyticus</name>
    <dbReference type="NCBI Taxonomy" id="1294268"/>
    <lineage>
        <taxon>Bacteria</taxon>
        <taxon>Bacillati</taxon>
        <taxon>Bacillota</taxon>
        <taxon>Bacilli</taxon>
        <taxon>Bacillales</taxon>
        <taxon>Paenibacillaceae</taxon>
        <taxon>Paenibacillus</taxon>
    </lineage>
</organism>
<dbReference type="Proteomes" id="UP000518605">
    <property type="component" value="Unassembled WGS sequence"/>
</dbReference>
<dbReference type="PROSITE" id="PS00041">
    <property type="entry name" value="HTH_ARAC_FAMILY_1"/>
    <property type="match status" value="1"/>
</dbReference>
<evidence type="ECO:0000259" key="9">
    <source>
        <dbReference type="PROSITE" id="PS01124"/>
    </source>
</evidence>
<dbReference type="InterPro" id="IPR018062">
    <property type="entry name" value="HTH_AraC-typ_CS"/>
</dbReference>
<dbReference type="InterPro" id="IPR009057">
    <property type="entry name" value="Homeodomain-like_sf"/>
</dbReference>
<keyword evidence="12" id="KW-1185">Reference proteome</keyword>
<sequence length="401" mass="45824">MWKLVIADDEPRIRRGLMQVLPWEELGIEVVGEAEDGIEALEVARSTKPDLLFVDINMPFLDGLAFVEQLQLEHKCLVVVITGYDEFTYAQKAVKLSVFDYILKPVVKSQLKELIDRAVIELEKNKIKEEFQAFTSKQLQNNSLLIRDNFLRRWMSGLWEPGEVEENIEYLKLPINASTRLAVFKVVQSTNVGTVKKEWGKDLLEFASRNIIEDILSDSGEHVVMEDERGYIVIFSPIADESEWIEQCMAIQTKFEEILARMVIYSDKVLSDGFLHADRVYNELVKGINAKGSLSPVVLLAKKFVEQAYAMPSLSLQEVADQVRVSPTYLSKLLKKEIGASFIDYLTDVRIKHAVLLMNDTSYKVYEIAEKVGYNSQHYFSNAFKKKTGVSPNSYRKGSWT</sequence>
<evidence type="ECO:0000256" key="5">
    <source>
        <dbReference type="ARBA" id="ARBA00023015"/>
    </source>
</evidence>
<dbReference type="Gene3D" id="1.10.10.60">
    <property type="entry name" value="Homeodomain-like"/>
    <property type="match status" value="2"/>
</dbReference>
<comment type="subcellular location">
    <subcellularLocation>
        <location evidence="1">Cytoplasm</location>
    </subcellularLocation>
</comment>
<comment type="caution">
    <text evidence="11">The sequence shown here is derived from an EMBL/GenBank/DDBJ whole genome shotgun (WGS) entry which is preliminary data.</text>
</comment>
<dbReference type="PROSITE" id="PS01124">
    <property type="entry name" value="HTH_ARAC_FAMILY_2"/>
    <property type="match status" value="1"/>
</dbReference>
<evidence type="ECO:0000256" key="3">
    <source>
        <dbReference type="ARBA" id="ARBA00022553"/>
    </source>
</evidence>
<feature type="domain" description="Response regulatory" evidence="10">
    <location>
        <begin position="3"/>
        <end position="119"/>
    </location>
</feature>
<dbReference type="GO" id="GO:0005737">
    <property type="term" value="C:cytoplasm"/>
    <property type="evidence" value="ECO:0007669"/>
    <property type="project" value="UniProtKB-SubCell"/>
</dbReference>
<dbReference type="PANTHER" id="PTHR42713:SF3">
    <property type="entry name" value="TRANSCRIPTIONAL REGULATORY PROTEIN HPTR"/>
    <property type="match status" value="1"/>
</dbReference>
<dbReference type="SUPFAM" id="SSF52172">
    <property type="entry name" value="CheY-like"/>
    <property type="match status" value="1"/>
</dbReference>
<dbReference type="Pfam" id="PF00072">
    <property type="entry name" value="Response_reg"/>
    <property type="match status" value="1"/>
</dbReference>
<dbReference type="AlphaFoldDB" id="A0A7W5C5I8"/>
<keyword evidence="2" id="KW-0963">Cytoplasm</keyword>
<dbReference type="PANTHER" id="PTHR42713">
    <property type="entry name" value="HISTIDINE KINASE-RELATED"/>
    <property type="match status" value="1"/>
</dbReference>
<proteinExistence type="predicted"/>
<dbReference type="SMART" id="SM00342">
    <property type="entry name" value="HTH_ARAC"/>
    <property type="match status" value="1"/>
</dbReference>
<dbReference type="InterPro" id="IPR020449">
    <property type="entry name" value="Tscrpt_reg_AraC-type_HTH"/>
</dbReference>
<dbReference type="InterPro" id="IPR001789">
    <property type="entry name" value="Sig_transdc_resp-reg_receiver"/>
</dbReference>
<dbReference type="SMART" id="SM00448">
    <property type="entry name" value="REC"/>
    <property type="match status" value="1"/>
</dbReference>
<evidence type="ECO:0000256" key="7">
    <source>
        <dbReference type="ARBA" id="ARBA00023163"/>
    </source>
</evidence>